<dbReference type="Proteomes" id="UP000001941">
    <property type="component" value="Chromosome"/>
</dbReference>
<dbReference type="AlphaFoldDB" id="Q2FPT6"/>
<dbReference type="EMBL" id="CP000254">
    <property type="protein sequence ID" value="ABD39875.1"/>
    <property type="molecule type" value="Genomic_DNA"/>
</dbReference>
<dbReference type="GeneID" id="3922115"/>
<dbReference type="eggNOG" id="arCOG10617">
    <property type="taxonomic scope" value="Archaea"/>
</dbReference>
<sequence length="329" mass="35398">MSIIENLRRGDGEEAGGGKFNPFRILEIGESMVRYCDGIRIKNYNFLAILTSDRLVLIESAQQSAGTIAKEIPVSMIQGAAMERDEKNRPSLAVSMEVGGQTRLMKLVFTGLIAEPETECREWFAAINGYPPEPELNQEPELLVAPEPTPEPTPVSLSPPGTAGPLPVPAPAPVPSPIIDAEAVSPVPKTEEIQEQIPAPVQLEPAPTPIIHYQQEPVSPPAPVEISPEVPAVISPAPKAPVVDKAPESIPQKTMPIPKNGKQRISVPAPDTESIQISLEKPNISPLRFKRRDTTPVSGSSGKARYCIHCGSRFPALAKFCPVCGKTQV</sequence>
<dbReference type="EnsemblBacteria" id="ABD39875">
    <property type="protein sequence ID" value="ABD39875"/>
    <property type="gene ID" value="Mhun_0097"/>
</dbReference>
<dbReference type="HOGENOM" id="CLU_843616_0_0_2"/>
<name>Q2FPT6_METHJ</name>
<evidence type="ECO:0000313" key="2">
    <source>
        <dbReference type="EMBL" id="ABD39875.1"/>
    </source>
</evidence>
<dbReference type="KEGG" id="mhu:Mhun_0097"/>
<dbReference type="InParanoid" id="Q2FPT6"/>
<organism evidence="2 3">
    <name type="scientific">Methanospirillum hungatei JF-1 (strain ATCC 27890 / DSM 864 / NBRC 100397 / JF-1)</name>
    <dbReference type="NCBI Taxonomy" id="323259"/>
    <lineage>
        <taxon>Archaea</taxon>
        <taxon>Methanobacteriati</taxon>
        <taxon>Methanobacteriota</taxon>
        <taxon>Stenosarchaea group</taxon>
        <taxon>Methanomicrobia</taxon>
        <taxon>Methanomicrobiales</taxon>
        <taxon>Methanospirillaceae</taxon>
        <taxon>Methanospirillum</taxon>
    </lineage>
</organism>
<evidence type="ECO:0008006" key="4">
    <source>
        <dbReference type="Google" id="ProtNLM"/>
    </source>
</evidence>
<gene>
    <name evidence="2" type="ordered locus">Mhun_0097</name>
</gene>
<evidence type="ECO:0000256" key="1">
    <source>
        <dbReference type="SAM" id="MobiDB-lite"/>
    </source>
</evidence>
<dbReference type="RefSeq" id="WP_011447171.1">
    <property type="nucleotide sequence ID" value="NC_007796.1"/>
</dbReference>
<proteinExistence type="predicted"/>
<feature type="region of interest" description="Disordered" evidence="1">
    <location>
        <begin position="241"/>
        <end position="266"/>
    </location>
</feature>
<protein>
    <recommendedName>
        <fullName evidence="4">Zinc-ribbon domain-containing protein</fullName>
    </recommendedName>
</protein>
<keyword evidence="3" id="KW-1185">Reference proteome</keyword>
<dbReference type="OrthoDB" id="117965at2157"/>
<accession>Q2FPT6</accession>
<evidence type="ECO:0000313" key="3">
    <source>
        <dbReference type="Proteomes" id="UP000001941"/>
    </source>
</evidence>
<reference evidence="3" key="1">
    <citation type="journal article" date="2016" name="Stand. Genomic Sci.">
        <title>Complete genome sequence of Methanospirillum hungatei type strain JF1.</title>
        <authorList>
            <person name="Gunsalus R.P."/>
            <person name="Cook L.E."/>
            <person name="Crable B."/>
            <person name="Rohlin L."/>
            <person name="McDonald E."/>
            <person name="Mouttaki H."/>
            <person name="Sieber J.R."/>
            <person name="Poweleit N."/>
            <person name="Zhou H."/>
            <person name="Lapidus A.L."/>
            <person name="Daligault H.E."/>
            <person name="Land M."/>
            <person name="Gilna P."/>
            <person name="Ivanova N."/>
            <person name="Kyrpides N."/>
            <person name="Culley D.E."/>
            <person name="McInerney M.J."/>
        </authorList>
    </citation>
    <scope>NUCLEOTIDE SEQUENCE [LARGE SCALE GENOMIC DNA]</scope>
    <source>
        <strain evidence="3">ATCC 27890 / DSM 864 / NBRC 100397 / JF-1</strain>
    </source>
</reference>
<dbReference type="STRING" id="323259.Mhun_0097"/>